<dbReference type="InterPro" id="IPR029404">
    <property type="entry name" value="CDIN1"/>
</dbReference>
<dbReference type="SMART" id="SM01425">
    <property type="entry name" value="EsV_1_7"/>
    <property type="match status" value="2"/>
</dbReference>
<sequence length="457" mass="49145">MPSQTWSLFCICDASSPAATKLLITDIEKANCSALVLSTDCQACKVAKLPQEPMIAMCAASGCNRRPADNHPGHKQGMFCITHKAIGMVDVLEARCKFDGCSLYALYGPLGQNKQFCRRHKRPDMVRERGLVPPAGQACRRHARLGSGQARCVNAQGRVHRRALLALVVHSGGVPHIEVLAKRSGLPFDSLACIHSQESQAAAIAPHHRVRTNITLHANRYVEGEDLLALAASTNCPPVLLLRRLLEAPSFGVARTKATEALRRPALLPNLALGLAPSTAATQPSPQPAATEAAGQQGHAGVLLARVQADIVRACQEDPVFSPHADAVRHVSGLEGEALLCETLRARSIAFWPEQQLRAEGFFKTPDVKLQVPLLVHGHVVNWIDSKATFGSARLHMQQSAEQYEKYVNRFGPGAVVYWFGYAAGLQEACPGVLLLGGLPAASDVITLPCLPLPCQS</sequence>
<evidence type="ECO:0000313" key="7">
    <source>
        <dbReference type="Proteomes" id="UP001445335"/>
    </source>
</evidence>
<dbReference type="Pfam" id="PF14811">
    <property type="entry name" value="TPD"/>
    <property type="match status" value="1"/>
</dbReference>
<accession>A0AAW1RIH8</accession>
<dbReference type="AlphaFoldDB" id="A0AAW1RIH8"/>
<comment type="caution">
    <text evidence="6">The sequence shown here is derived from an EMBL/GenBank/DDBJ whole genome shotgun (WGS) entry which is preliminary data.</text>
</comment>
<dbReference type="GO" id="GO:0005737">
    <property type="term" value="C:cytoplasm"/>
    <property type="evidence" value="ECO:0007669"/>
    <property type="project" value="UniProtKB-SubCell"/>
</dbReference>
<evidence type="ECO:0000313" key="6">
    <source>
        <dbReference type="EMBL" id="KAK9833398.1"/>
    </source>
</evidence>
<proteinExistence type="predicted"/>
<evidence type="ECO:0000256" key="5">
    <source>
        <dbReference type="ARBA" id="ARBA00023480"/>
    </source>
</evidence>
<keyword evidence="3" id="KW-0963">Cytoplasm</keyword>
<comment type="subcellular location">
    <subcellularLocation>
        <location evidence="2">Cytoplasm</location>
    </subcellularLocation>
    <subcellularLocation>
        <location evidence="1">Nucleus</location>
    </subcellularLocation>
</comment>
<evidence type="ECO:0000256" key="4">
    <source>
        <dbReference type="ARBA" id="ARBA00023242"/>
    </source>
</evidence>
<evidence type="ECO:0000256" key="3">
    <source>
        <dbReference type="ARBA" id="ARBA00022490"/>
    </source>
</evidence>
<dbReference type="Proteomes" id="UP001445335">
    <property type="component" value="Unassembled WGS sequence"/>
</dbReference>
<organism evidence="6 7">
    <name type="scientific">Elliptochloris bilobata</name>
    <dbReference type="NCBI Taxonomy" id="381761"/>
    <lineage>
        <taxon>Eukaryota</taxon>
        <taxon>Viridiplantae</taxon>
        <taxon>Chlorophyta</taxon>
        <taxon>core chlorophytes</taxon>
        <taxon>Trebouxiophyceae</taxon>
        <taxon>Trebouxiophyceae incertae sedis</taxon>
        <taxon>Elliptochloris clade</taxon>
        <taxon>Elliptochloris</taxon>
    </lineage>
</organism>
<evidence type="ECO:0000256" key="2">
    <source>
        <dbReference type="ARBA" id="ARBA00004496"/>
    </source>
</evidence>
<dbReference type="PANTHER" id="PTHR31661:SF1">
    <property type="entry name" value="CDAN1-INTERACTING NUCLEASE 1"/>
    <property type="match status" value="1"/>
</dbReference>
<evidence type="ECO:0000256" key="1">
    <source>
        <dbReference type="ARBA" id="ARBA00004123"/>
    </source>
</evidence>
<dbReference type="GO" id="GO:0005634">
    <property type="term" value="C:nucleus"/>
    <property type="evidence" value="ECO:0007669"/>
    <property type="project" value="UniProtKB-SubCell"/>
</dbReference>
<dbReference type="InterPro" id="IPR043822">
    <property type="entry name" value="EsV_1_7_cys"/>
</dbReference>
<keyword evidence="7" id="KW-1185">Reference proteome</keyword>
<dbReference type="Pfam" id="PF19114">
    <property type="entry name" value="EsV_1_7_cys"/>
    <property type="match status" value="2"/>
</dbReference>
<reference evidence="6 7" key="1">
    <citation type="journal article" date="2024" name="Nat. Commun.">
        <title>Phylogenomics reveals the evolutionary origins of lichenization in chlorophyte algae.</title>
        <authorList>
            <person name="Puginier C."/>
            <person name="Libourel C."/>
            <person name="Otte J."/>
            <person name="Skaloud P."/>
            <person name="Haon M."/>
            <person name="Grisel S."/>
            <person name="Petersen M."/>
            <person name="Berrin J.G."/>
            <person name="Delaux P.M."/>
            <person name="Dal Grande F."/>
            <person name="Keller J."/>
        </authorList>
    </citation>
    <scope>NUCLEOTIDE SEQUENCE [LARGE SCALE GENOMIC DNA]</scope>
    <source>
        <strain evidence="6 7">SAG 245.80</strain>
    </source>
</reference>
<dbReference type="PANTHER" id="PTHR31661">
    <property type="entry name" value="SIMILAR TO CDNA SEQUENCE BC052040"/>
    <property type="match status" value="1"/>
</dbReference>
<protein>
    <recommendedName>
        <fullName evidence="5">CDAN1-interacting nuclease 1</fullName>
    </recommendedName>
</protein>
<keyword evidence="4" id="KW-0539">Nucleus</keyword>
<name>A0AAW1RIH8_9CHLO</name>
<gene>
    <name evidence="6" type="ORF">WJX81_001760</name>
</gene>
<dbReference type="EMBL" id="JALJOU010000036">
    <property type="protein sequence ID" value="KAK9833398.1"/>
    <property type="molecule type" value="Genomic_DNA"/>
</dbReference>